<keyword evidence="3" id="KW-1185">Reference proteome</keyword>
<evidence type="ECO:0000256" key="1">
    <source>
        <dbReference type="SAM" id="MobiDB-lite"/>
    </source>
</evidence>
<accession>F0QQ23</accession>
<feature type="compositionally biased region" description="Basic and acidic residues" evidence="1">
    <location>
        <begin position="80"/>
        <end position="106"/>
    </location>
</feature>
<dbReference type="AlphaFoldDB" id="F0QQ23"/>
<feature type="compositionally biased region" description="Acidic residues" evidence="1">
    <location>
        <begin position="225"/>
        <end position="237"/>
    </location>
</feature>
<feature type="region of interest" description="Disordered" evidence="1">
    <location>
        <begin position="225"/>
        <end position="247"/>
    </location>
</feature>
<evidence type="ECO:0000313" key="2">
    <source>
        <dbReference type="EMBL" id="ADX97593.1"/>
    </source>
</evidence>
<feature type="compositionally biased region" description="Basic and acidic residues" evidence="1">
    <location>
        <begin position="61"/>
        <end position="72"/>
    </location>
</feature>
<feature type="compositionally biased region" description="Polar residues" evidence="1">
    <location>
        <begin position="107"/>
        <end position="117"/>
    </location>
</feature>
<dbReference type="HOGENOM" id="CLU_071552_0_0_14"/>
<feature type="compositionally biased region" description="Acidic residues" evidence="1">
    <location>
        <begin position="126"/>
        <end position="147"/>
    </location>
</feature>
<dbReference type="RefSeq" id="WP_013609573.1">
    <property type="nucleotide sequence ID" value="NC_015155.1"/>
</dbReference>
<protein>
    <submittedName>
        <fullName evidence="2">Uncharacterized protein</fullName>
    </submittedName>
</protein>
<gene>
    <name evidence="2" type="ordered locus">MSU_0049</name>
</gene>
<dbReference type="EMBL" id="CP002525">
    <property type="protein sequence ID" value="ADX97593.1"/>
    <property type="molecule type" value="Genomic_DNA"/>
</dbReference>
<evidence type="ECO:0000313" key="3">
    <source>
        <dbReference type="Proteomes" id="UP000007484"/>
    </source>
</evidence>
<organism evidence="2 3">
    <name type="scientific">Mycoplasma suis (strain Illinois)</name>
    <dbReference type="NCBI Taxonomy" id="768700"/>
    <lineage>
        <taxon>Bacteria</taxon>
        <taxon>Bacillati</taxon>
        <taxon>Mycoplasmatota</taxon>
        <taxon>Mollicutes</taxon>
        <taxon>Mycoplasmataceae</taxon>
        <taxon>Mycoplasma</taxon>
    </lineage>
</organism>
<dbReference type="Proteomes" id="UP000007484">
    <property type="component" value="Chromosome"/>
</dbReference>
<proteinExistence type="predicted"/>
<name>F0QQ23_MYCSL</name>
<feature type="region of interest" description="Disordered" evidence="1">
    <location>
        <begin position="38"/>
        <end position="180"/>
    </location>
</feature>
<reference evidence="2 3" key="1">
    <citation type="journal article" date="2011" name="J. Bacteriol.">
        <title>Complete genome sequences of two hemotropic Mycoplasmas, Mycoplasma haemofelis strain Ohio2 and Mycoplasma suis strain Illinois.</title>
        <authorList>
            <person name="Messick J.B."/>
            <person name="Santos A.P."/>
            <person name="Guimaraes A.M."/>
        </authorList>
    </citation>
    <scope>NUCLEOTIDE SEQUENCE [LARGE SCALE GENOMIC DNA]</scope>
    <source>
        <strain evidence="2 3">Illinois</strain>
    </source>
</reference>
<sequence length="333" mass="37426">MALLSLSTKIVFGLIASVVGSGVIAGAVVATSNKGIVNNVEGEKPSSENLGTDDSSSGSENKSDSEKNKSEDEVREDEEEKKRQRTEEIDTKSPEPEISPIEEKGDSSTQKNNPITSSEERHDELLEVENGEESNDDQDPVSEDSLENQEGIDQLQISDDFVEQEESEESKKLKEDAENEEFENIGVKLEVVWIYQSVGKDRMCFLSKTGVEKSTPVLMDLLDNEEEGQSSTDECDQETTWSGNRDVSDLKDNKEAIWARGEEEKVKEFIDKNWESSLKASRYVTKNKPQTDEERIKELKLTDNSCELSNKEVGSKKMLELSCILKEYNFNRK</sequence>
<dbReference type="STRING" id="768700.MSU_0049"/>
<dbReference type="KEGG" id="mss:MSU_0049"/>